<evidence type="ECO:0000313" key="4">
    <source>
        <dbReference type="Proteomes" id="UP000030765"/>
    </source>
</evidence>
<evidence type="ECO:0000256" key="1">
    <source>
        <dbReference type="SAM" id="SignalP"/>
    </source>
</evidence>
<feature type="chain" id="PRO_5001783597" description="Secreted protein" evidence="1">
    <location>
        <begin position="18"/>
        <end position="70"/>
    </location>
</feature>
<feature type="signal peptide" evidence="1">
    <location>
        <begin position="1"/>
        <end position="17"/>
    </location>
</feature>
<dbReference type="AlphaFoldDB" id="A0A084VG50"/>
<reference evidence="3" key="2">
    <citation type="submission" date="2020-05" db="UniProtKB">
        <authorList>
            <consortium name="EnsemblMetazoa"/>
        </authorList>
    </citation>
    <scope>IDENTIFICATION</scope>
</reference>
<dbReference type="Proteomes" id="UP000030765">
    <property type="component" value="Unassembled WGS sequence"/>
</dbReference>
<accession>A0A084VG50</accession>
<keyword evidence="1" id="KW-0732">Signal</keyword>
<evidence type="ECO:0008006" key="5">
    <source>
        <dbReference type="Google" id="ProtNLM"/>
    </source>
</evidence>
<dbReference type="EMBL" id="KE524806">
    <property type="protein sequence ID" value="KFB36944.1"/>
    <property type="molecule type" value="Genomic_DNA"/>
</dbReference>
<gene>
    <name evidence="2" type="ORF">ZHAS_00004117</name>
</gene>
<evidence type="ECO:0000313" key="2">
    <source>
        <dbReference type="EMBL" id="KFB36944.1"/>
    </source>
</evidence>
<protein>
    <recommendedName>
        <fullName evidence="5">Secreted protein</fullName>
    </recommendedName>
</protein>
<organism evidence="2">
    <name type="scientific">Anopheles sinensis</name>
    <name type="common">Mosquito</name>
    <dbReference type="NCBI Taxonomy" id="74873"/>
    <lineage>
        <taxon>Eukaryota</taxon>
        <taxon>Metazoa</taxon>
        <taxon>Ecdysozoa</taxon>
        <taxon>Arthropoda</taxon>
        <taxon>Hexapoda</taxon>
        <taxon>Insecta</taxon>
        <taxon>Pterygota</taxon>
        <taxon>Neoptera</taxon>
        <taxon>Endopterygota</taxon>
        <taxon>Diptera</taxon>
        <taxon>Nematocera</taxon>
        <taxon>Culicoidea</taxon>
        <taxon>Culicidae</taxon>
        <taxon>Anophelinae</taxon>
        <taxon>Anopheles</taxon>
    </lineage>
</organism>
<keyword evidence="4" id="KW-1185">Reference proteome</keyword>
<proteinExistence type="predicted"/>
<dbReference type="VEuPathDB" id="VectorBase:ASIC004117"/>
<evidence type="ECO:0000313" key="3">
    <source>
        <dbReference type="EnsemblMetazoa" id="ASIC004117-PA"/>
    </source>
</evidence>
<dbReference type="EnsemblMetazoa" id="ASIC004117-RA">
    <property type="protein sequence ID" value="ASIC004117-PA"/>
    <property type="gene ID" value="ASIC004117"/>
</dbReference>
<sequence length="70" mass="7625">MMMPLAIFLFKPIRLRCVTPTCTHTAIGGSSWLVNKLLPEVSPAAIAAVSDGWNSVVVSDPLFLVRWSDP</sequence>
<reference evidence="2 4" key="1">
    <citation type="journal article" date="2014" name="BMC Genomics">
        <title>Genome sequence of Anopheles sinensis provides insight into genetics basis of mosquito competence for malaria parasites.</title>
        <authorList>
            <person name="Zhou D."/>
            <person name="Zhang D."/>
            <person name="Ding G."/>
            <person name="Shi L."/>
            <person name="Hou Q."/>
            <person name="Ye Y."/>
            <person name="Xu Y."/>
            <person name="Zhou H."/>
            <person name="Xiong C."/>
            <person name="Li S."/>
            <person name="Yu J."/>
            <person name="Hong S."/>
            <person name="Yu X."/>
            <person name="Zou P."/>
            <person name="Chen C."/>
            <person name="Chang X."/>
            <person name="Wang W."/>
            <person name="Lv Y."/>
            <person name="Sun Y."/>
            <person name="Ma L."/>
            <person name="Shen B."/>
            <person name="Zhu C."/>
        </authorList>
    </citation>
    <scope>NUCLEOTIDE SEQUENCE [LARGE SCALE GENOMIC DNA]</scope>
</reference>
<name>A0A084VG50_ANOSI</name>
<dbReference type="EMBL" id="ATLV01012651">
    <property type="status" value="NOT_ANNOTATED_CDS"/>
    <property type="molecule type" value="Genomic_DNA"/>
</dbReference>